<feature type="domain" description="Plastocyanin-like" evidence="14">
    <location>
        <begin position="156"/>
        <end position="307"/>
    </location>
</feature>
<feature type="signal peptide" evidence="13">
    <location>
        <begin position="1"/>
        <end position="22"/>
    </location>
</feature>
<keyword evidence="9 13" id="KW-0560">Oxidoreductase</keyword>
<dbReference type="InterPro" id="IPR008972">
    <property type="entry name" value="Cupredoxin"/>
</dbReference>
<comment type="function">
    <text evidence="13">Lignin degradation and detoxification of lignin-derived products.</text>
</comment>
<dbReference type="Gene3D" id="2.60.40.420">
    <property type="entry name" value="Cupredoxins - blue copper proteins"/>
    <property type="match status" value="3"/>
</dbReference>
<keyword evidence="11" id="KW-0325">Glycoprotein</keyword>
<dbReference type="GO" id="GO:0052716">
    <property type="term" value="F:hydroquinone:oxygen oxidoreductase activity"/>
    <property type="evidence" value="ECO:0007669"/>
    <property type="project" value="UniProtKB-EC"/>
</dbReference>
<dbReference type="InterPro" id="IPR011706">
    <property type="entry name" value="Cu-oxidase_C"/>
</dbReference>
<keyword evidence="5 13" id="KW-0052">Apoplast</keyword>
<dbReference type="GO" id="GO:0046274">
    <property type="term" value="P:lignin catabolic process"/>
    <property type="evidence" value="ECO:0007669"/>
    <property type="project" value="UniProtKB-KW"/>
</dbReference>
<evidence type="ECO:0000256" key="13">
    <source>
        <dbReference type="RuleBase" id="RU361119"/>
    </source>
</evidence>
<dbReference type="InterPro" id="IPR034289">
    <property type="entry name" value="CuRO_3_LCC"/>
</dbReference>
<dbReference type="Pfam" id="PF07731">
    <property type="entry name" value="Cu-oxidase_2"/>
    <property type="match status" value="1"/>
</dbReference>
<protein>
    <recommendedName>
        <fullName evidence="4 13">Laccase</fullName>
        <ecNumber evidence="4 13">1.10.3.2</ecNumber>
    </recommendedName>
    <alternativeName>
        <fullName evidence="13">Benzenediol:oxygen oxidoreductase</fullName>
    </alternativeName>
    <alternativeName>
        <fullName evidence="13">Diphenol oxidase</fullName>
    </alternativeName>
    <alternativeName>
        <fullName evidence="13">Urishiol oxidase</fullName>
    </alternativeName>
</protein>
<dbReference type="InterPro" id="IPR002355">
    <property type="entry name" value="Cu_oxidase_Cu_BS"/>
</dbReference>
<gene>
    <name evidence="17" type="ORF">SLEP1_g41042</name>
</gene>
<keyword evidence="12 13" id="KW-0439">Lignin degradation</keyword>
<sequence>MKVYISKILGFLLSLFFYHCQAYPHYKFVVKEVPYTRLCNTKNILTVNGQYPGPTLYVHKGDTIAVDVYNRGKYNITIHWHGVKQPRNPWTDGAAYITQCPIAPGAKFRQKIILTTEEGTLWWHAHSDWLRATVYGAMIIYPKLGTSYPFAKPDAEIPILLGDWWIQDIVEVVDELFLSGGEGNYSNAFTINGQPGDLYPCSKQDTFRLKVEKGLTYLLRIINSAVQDMLFFSIAGHNVTLVGSDASYLKPLERSFFVISPGQTFDVLLEANQSPNHYYMAAKAYTVAAKGVFDNTTTTAIVEYSGNYTPSSPPLFPYLPEYNDSHAAVNFTGSLRSLADEEHPINVPMEINSHLFYTLSMNTVLCPNNSCSGPNGTRILASVNNISLVDPKIDILEAYYYCIPGVFGTWFPDFPPLFYNFTAEDLPMNLEIPTLATEVKILEYNSTVELVFQGTNLLLGSDHPMHLHGFSFYVVGVGVGDFDNEIDPLKYNLVDPPLSNTIIVPVDGWLAIRFKADNPGVWFMHCHFDRHMVWGMDAVFIVKNGESPDTKMSIPPSDMPLCRKPVPITSKCLSFSIKSSIRRSVCSTL</sequence>
<evidence type="ECO:0000256" key="11">
    <source>
        <dbReference type="ARBA" id="ARBA00023180"/>
    </source>
</evidence>
<evidence type="ECO:0000259" key="14">
    <source>
        <dbReference type="Pfam" id="PF00394"/>
    </source>
</evidence>
<keyword evidence="8 13" id="KW-0677">Repeat</keyword>
<dbReference type="InterPro" id="IPR001117">
    <property type="entry name" value="Cu-oxidase_2nd"/>
</dbReference>
<evidence type="ECO:0000256" key="6">
    <source>
        <dbReference type="ARBA" id="ARBA00022525"/>
    </source>
</evidence>
<dbReference type="InterPro" id="IPR011707">
    <property type="entry name" value="Cu-oxidase-like_N"/>
</dbReference>
<evidence type="ECO:0000256" key="10">
    <source>
        <dbReference type="ARBA" id="ARBA00023008"/>
    </source>
</evidence>
<dbReference type="NCBIfam" id="TIGR03389">
    <property type="entry name" value="laccase"/>
    <property type="match status" value="1"/>
</dbReference>
<dbReference type="CDD" id="cd13875">
    <property type="entry name" value="CuRO_2_LCC_plant"/>
    <property type="match status" value="1"/>
</dbReference>
<evidence type="ECO:0000256" key="9">
    <source>
        <dbReference type="ARBA" id="ARBA00023002"/>
    </source>
</evidence>
<dbReference type="EC" id="1.10.3.2" evidence="4 13"/>
<dbReference type="InterPro" id="IPR045087">
    <property type="entry name" value="Cu-oxidase_fam"/>
</dbReference>
<dbReference type="GO" id="GO:0048046">
    <property type="term" value="C:apoplast"/>
    <property type="evidence" value="ECO:0007669"/>
    <property type="project" value="UniProtKB-SubCell"/>
</dbReference>
<keyword evidence="7 13" id="KW-0479">Metal-binding</keyword>
<evidence type="ECO:0000313" key="18">
    <source>
        <dbReference type="Proteomes" id="UP001054252"/>
    </source>
</evidence>
<dbReference type="InterPro" id="IPR034285">
    <property type="entry name" value="CuRO_2_LCC"/>
</dbReference>
<name>A0AAV5L5K4_9ROSI</name>
<dbReference type="GO" id="GO:0005507">
    <property type="term" value="F:copper ion binding"/>
    <property type="evidence" value="ECO:0007669"/>
    <property type="project" value="InterPro"/>
</dbReference>
<evidence type="ECO:0000256" key="8">
    <source>
        <dbReference type="ARBA" id="ARBA00022737"/>
    </source>
</evidence>
<dbReference type="InterPro" id="IPR033138">
    <property type="entry name" value="Cu_oxidase_CS"/>
</dbReference>
<keyword evidence="13" id="KW-0732">Signal</keyword>
<accession>A0AAV5L5K4</accession>
<dbReference type="SUPFAM" id="SSF49503">
    <property type="entry name" value="Cupredoxins"/>
    <property type="match status" value="3"/>
</dbReference>
<dbReference type="Proteomes" id="UP001054252">
    <property type="component" value="Unassembled WGS sequence"/>
</dbReference>
<dbReference type="InterPro" id="IPR017761">
    <property type="entry name" value="Laccase"/>
</dbReference>
<feature type="chain" id="PRO_5043110104" description="Laccase" evidence="13">
    <location>
        <begin position="23"/>
        <end position="589"/>
    </location>
</feature>
<keyword evidence="6 13" id="KW-0964">Secreted</keyword>
<evidence type="ECO:0000259" key="15">
    <source>
        <dbReference type="Pfam" id="PF07731"/>
    </source>
</evidence>
<evidence type="ECO:0000256" key="4">
    <source>
        <dbReference type="ARBA" id="ARBA00012297"/>
    </source>
</evidence>
<dbReference type="CDD" id="cd13897">
    <property type="entry name" value="CuRO_3_LCC_plant"/>
    <property type="match status" value="1"/>
</dbReference>
<dbReference type="PANTHER" id="PTHR11709:SF443">
    <property type="entry name" value="LACCASE-15"/>
    <property type="match status" value="1"/>
</dbReference>
<evidence type="ECO:0000313" key="17">
    <source>
        <dbReference type="EMBL" id="GKV32432.1"/>
    </source>
</evidence>
<keyword evidence="18" id="KW-1185">Reference proteome</keyword>
<comment type="subcellular location">
    <subcellularLocation>
        <location evidence="2 13">Secreted</location>
        <location evidence="2 13">Extracellular space</location>
        <location evidence="2 13">Apoplast</location>
    </subcellularLocation>
</comment>
<dbReference type="AlphaFoldDB" id="A0AAV5L5K4"/>
<comment type="similarity">
    <text evidence="3 13">Belongs to the multicopper oxidase family.</text>
</comment>
<dbReference type="InterPro" id="IPR034288">
    <property type="entry name" value="CuRO_1_LCC"/>
</dbReference>
<comment type="caution">
    <text evidence="17">The sequence shown here is derived from an EMBL/GenBank/DDBJ whole genome shotgun (WGS) entry which is preliminary data.</text>
</comment>
<keyword evidence="10 13" id="KW-0186">Copper</keyword>
<evidence type="ECO:0000256" key="2">
    <source>
        <dbReference type="ARBA" id="ARBA00004271"/>
    </source>
</evidence>
<evidence type="ECO:0000256" key="3">
    <source>
        <dbReference type="ARBA" id="ARBA00010609"/>
    </source>
</evidence>
<proteinExistence type="inferred from homology"/>
<comment type="catalytic activity">
    <reaction evidence="1 13">
        <text>4 hydroquinone + O2 = 4 benzosemiquinone + 2 H2O</text>
        <dbReference type="Rhea" id="RHEA:11276"/>
        <dbReference type="ChEBI" id="CHEBI:15377"/>
        <dbReference type="ChEBI" id="CHEBI:15379"/>
        <dbReference type="ChEBI" id="CHEBI:17594"/>
        <dbReference type="ChEBI" id="CHEBI:17977"/>
        <dbReference type="EC" id="1.10.3.2"/>
    </reaction>
</comment>
<evidence type="ECO:0000256" key="1">
    <source>
        <dbReference type="ARBA" id="ARBA00000349"/>
    </source>
</evidence>
<evidence type="ECO:0000256" key="7">
    <source>
        <dbReference type="ARBA" id="ARBA00022723"/>
    </source>
</evidence>
<dbReference type="Pfam" id="PF00394">
    <property type="entry name" value="Cu-oxidase"/>
    <property type="match status" value="1"/>
</dbReference>
<dbReference type="PROSITE" id="PS00079">
    <property type="entry name" value="MULTICOPPER_OXIDASE1"/>
    <property type="match status" value="1"/>
</dbReference>
<organism evidence="17 18">
    <name type="scientific">Rubroshorea leprosula</name>
    <dbReference type="NCBI Taxonomy" id="152421"/>
    <lineage>
        <taxon>Eukaryota</taxon>
        <taxon>Viridiplantae</taxon>
        <taxon>Streptophyta</taxon>
        <taxon>Embryophyta</taxon>
        <taxon>Tracheophyta</taxon>
        <taxon>Spermatophyta</taxon>
        <taxon>Magnoliopsida</taxon>
        <taxon>eudicotyledons</taxon>
        <taxon>Gunneridae</taxon>
        <taxon>Pentapetalae</taxon>
        <taxon>rosids</taxon>
        <taxon>malvids</taxon>
        <taxon>Malvales</taxon>
        <taxon>Dipterocarpaceae</taxon>
        <taxon>Rubroshorea</taxon>
    </lineage>
</organism>
<evidence type="ECO:0000256" key="5">
    <source>
        <dbReference type="ARBA" id="ARBA00022523"/>
    </source>
</evidence>
<comment type="cofactor">
    <cofactor evidence="13">
        <name>Cu cation</name>
        <dbReference type="ChEBI" id="CHEBI:23378"/>
    </cofactor>
    <text evidence="13">Binds 4 Cu cations per monomer.</text>
</comment>
<feature type="domain" description="Plastocyanin-like" evidence="15">
    <location>
        <begin position="429"/>
        <end position="545"/>
    </location>
</feature>
<dbReference type="Pfam" id="PF07732">
    <property type="entry name" value="Cu-oxidase_3"/>
    <property type="match status" value="1"/>
</dbReference>
<evidence type="ECO:0000259" key="16">
    <source>
        <dbReference type="Pfam" id="PF07732"/>
    </source>
</evidence>
<evidence type="ECO:0000256" key="12">
    <source>
        <dbReference type="ARBA" id="ARBA00023185"/>
    </source>
</evidence>
<dbReference type="EMBL" id="BPVZ01000095">
    <property type="protein sequence ID" value="GKV32432.1"/>
    <property type="molecule type" value="Genomic_DNA"/>
</dbReference>
<dbReference type="PANTHER" id="PTHR11709">
    <property type="entry name" value="MULTI-COPPER OXIDASE"/>
    <property type="match status" value="1"/>
</dbReference>
<dbReference type="PROSITE" id="PS00080">
    <property type="entry name" value="MULTICOPPER_OXIDASE2"/>
    <property type="match status" value="1"/>
</dbReference>
<reference evidence="17 18" key="1">
    <citation type="journal article" date="2021" name="Commun. Biol.">
        <title>The genome of Shorea leprosula (Dipterocarpaceae) highlights the ecological relevance of drought in aseasonal tropical rainforests.</title>
        <authorList>
            <person name="Ng K.K.S."/>
            <person name="Kobayashi M.J."/>
            <person name="Fawcett J.A."/>
            <person name="Hatakeyama M."/>
            <person name="Paape T."/>
            <person name="Ng C.H."/>
            <person name="Ang C.C."/>
            <person name="Tnah L.H."/>
            <person name="Lee C.T."/>
            <person name="Nishiyama T."/>
            <person name="Sese J."/>
            <person name="O'Brien M.J."/>
            <person name="Copetti D."/>
            <person name="Mohd Noor M.I."/>
            <person name="Ong R.C."/>
            <person name="Putra M."/>
            <person name="Sireger I.Z."/>
            <person name="Indrioko S."/>
            <person name="Kosugi Y."/>
            <person name="Izuno A."/>
            <person name="Isagi Y."/>
            <person name="Lee S.L."/>
            <person name="Shimizu K.K."/>
        </authorList>
    </citation>
    <scope>NUCLEOTIDE SEQUENCE [LARGE SCALE GENOMIC DNA]</scope>
    <source>
        <strain evidence="17">214</strain>
    </source>
</reference>
<dbReference type="CDD" id="cd13849">
    <property type="entry name" value="CuRO_1_LCC_plant"/>
    <property type="match status" value="1"/>
</dbReference>
<feature type="domain" description="Plastocyanin-like" evidence="16">
    <location>
        <begin position="30"/>
        <end position="143"/>
    </location>
</feature>